<dbReference type="InterPro" id="IPR004143">
    <property type="entry name" value="BPL_LPL_catalytic"/>
</dbReference>
<comment type="caution">
    <text evidence="5">The sequence shown here is derived from an EMBL/GenBank/DDBJ whole genome shotgun (WGS) entry which is preliminary data.</text>
</comment>
<dbReference type="PROSITE" id="PS51733">
    <property type="entry name" value="BPL_LPL_CATALYTIC"/>
    <property type="match status" value="1"/>
</dbReference>
<reference evidence="5 6" key="1">
    <citation type="submission" date="2020-04" db="EMBL/GenBank/DDBJ databases">
        <title>Perkinsus chesapeaki whole genome sequence.</title>
        <authorList>
            <person name="Bogema D.R."/>
        </authorList>
    </citation>
    <scope>NUCLEOTIDE SEQUENCE [LARGE SCALE GENOMIC DNA]</scope>
    <source>
        <strain evidence="5">ATCC PRA-425</strain>
    </source>
</reference>
<dbReference type="Pfam" id="PF03099">
    <property type="entry name" value="BPL_LplA_LipB"/>
    <property type="match status" value="1"/>
</dbReference>
<evidence type="ECO:0000313" key="5">
    <source>
        <dbReference type="EMBL" id="KAF4657772.1"/>
    </source>
</evidence>
<feature type="compositionally biased region" description="Polar residues" evidence="3">
    <location>
        <begin position="1"/>
        <end position="14"/>
    </location>
</feature>
<keyword evidence="2" id="KW-0436">Ligase</keyword>
<keyword evidence="6" id="KW-1185">Reference proteome</keyword>
<gene>
    <name evidence="5" type="ORF">FOL47_008306</name>
</gene>
<feature type="domain" description="BPL/LPL catalytic" evidence="4">
    <location>
        <begin position="10"/>
        <end position="226"/>
    </location>
</feature>
<dbReference type="InterPro" id="IPR045864">
    <property type="entry name" value="aa-tRNA-synth_II/BPL/LPL"/>
</dbReference>
<dbReference type="PANTHER" id="PTHR12835:SF5">
    <property type="entry name" value="BIOTIN--PROTEIN LIGASE"/>
    <property type="match status" value="1"/>
</dbReference>
<evidence type="ECO:0000259" key="4">
    <source>
        <dbReference type="PROSITE" id="PS51733"/>
    </source>
</evidence>
<dbReference type="CDD" id="cd16442">
    <property type="entry name" value="BPL"/>
    <property type="match status" value="1"/>
</dbReference>
<evidence type="ECO:0000256" key="1">
    <source>
        <dbReference type="ARBA" id="ARBA00009934"/>
    </source>
</evidence>
<dbReference type="OrthoDB" id="10250105at2759"/>
<dbReference type="PANTHER" id="PTHR12835">
    <property type="entry name" value="BIOTIN PROTEIN LIGASE"/>
    <property type="match status" value="1"/>
</dbReference>
<dbReference type="GO" id="GO:0005737">
    <property type="term" value="C:cytoplasm"/>
    <property type="evidence" value="ECO:0007669"/>
    <property type="project" value="TreeGrafter"/>
</dbReference>
<dbReference type="EMBL" id="JAAPAO010000524">
    <property type="protein sequence ID" value="KAF4657772.1"/>
    <property type="molecule type" value="Genomic_DNA"/>
</dbReference>
<dbReference type="InterPro" id="IPR004408">
    <property type="entry name" value="Biotin_CoA_COase_ligase"/>
</dbReference>
<evidence type="ECO:0000256" key="2">
    <source>
        <dbReference type="ARBA" id="ARBA00022598"/>
    </source>
</evidence>
<dbReference type="NCBIfam" id="TIGR00121">
    <property type="entry name" value="birA_ligase"/>
    <property type="match status" value="1"/>
</dbReference>
<evidence type="ECO:0000313" key="6">
    <source>
        <dbReference type="Proteomes" id="UP000591131"/>
    </source>
</evidence>
<dbReference type="GO" id="GO:0004077">
    <property type="term" value="F:biotin--[biotin carboxyl-carrier protein] ligase activity"/>
    <property type="evidence" value="ECO:0007669"/>
    <property type="project" value="InterPro"/>
</dbReference>
<feature type="region of interest" description="Disordered" evidence="3">
    <location>
        <begin position="1"/>
        <end position="20"/>
    </location>
</feature>
<accession>A0A7J6LEW1</accession>
<dbReference type="SUPFAM" id="SSF55681">
    <property type="entry name" value="Class II aaRS and biotin synthetases"/>
    <property type="match status" value="1"/>
</dbReference>
<proteinExistence type="inferred from homology"/>
<dbReference type="Gene3D" id="2.30.30.100">
    <property type="match status" value="1"/>
</dbReference>
<dbReference type="Gene3D" id="3.30.930.10">
    <property type="entry name" value="Bira Bifunctional Protein, Domain 2"/>
    <property type="match status" value="1"/>
</dbReference>
<evidence type="ECO:0000256" key="3">
    <source>
        <dbReference type="SAM" id="MobiDB-lite"/>
    </source>
</evidence>
<comment type="similarity">
    <text evidence="1">Belongs to the biotin--protein ligase family.</text>
</comment>
<name>A0A7J6LEW1_PERCH</name>
<dbReference type="Proteomes" id="UP000591131">
    <property type="component" value="Unassembled WGS sequence"/>
</dbReference>
<organism evidence="5 6">
    <name type="scientific">Perkinsus chesapeaki</name>
    <name type="common">Clam parasite</name>
    <name type="synonym">Perkinsus andrewsi</name>
    <dbReference type="NCBI Taxonomy" id="330153"/>
    <lineage>
        <taxon>Eukaryota</taxon>
        <taxon>Sar</taxon>
        <taxon>Alveolata</taxon>
        <taxon>Perkinsozoa</taxon>
        <taxon>Perkinsea</taxon>
        <taxon>Perkinsida</taxon>
        <taxon>Perkinsidae</taxon>
        <taxon>Perkinsus</taxon>
    </lineage>
</organism>
<protein>
    <recommendedName>
        <fullName evidence="4">BPL/LPL catalytic domain-containing protein</fullName>
    </recommendedName>
</protein>
<dbReference type="AlphaFoldDB" id="A0A7J6LEW1"/>
<sequence>MNITGQAPPSSSWPSLVHKEHRKEVTSTQQVIKDMLKGSDPINVDDVYCISADVQTDGKGRGNRHWESPMGMTFGSRRRDHLNFGCAMESILLFVDKSQVCRVPGLTQVLAASVANAIDTFLSRKSAKKTQLKWPNDIIIQDRKVGGILAEVVTGYGSEEGKVAVVIGVGVNVEVEDEVLEGLKRARWPAGSLKSSEGFEWKEDLTVPALRAAILDKFISNAKLWKSAPEGCYVPPAISMQVIGRQVMVGEKVRVSVGEGKVISGTHSGMDEHGYLIVTKDNGEKEFLELAYSVYFYGDLRLSGT</sequence>